<keyword evidence="4" id="KW-1185">Reference proteome</keyword>
<proteinExistence type="predicted"/>
<evidence type="ECO:0000313" key="4">
    <source>
        <dbReference type="Proteomes" id="UP000193427"/>
    </source>
</evidence>
<dbReference type="SMART" id="SM00448">
    <property type="entry name" value="REC"/>
    <property type="match status" value="1"/>
</dbReference>
<dbReference type="GO" id="GO:0000160">
    <property type="term" value="P:phosphorelay signal transduction system"/>
    <property type="evidence" value="ECO:0007669"/>
    <property type="project" value="UniProtKB-KW"/>
</dbReference>
<dbReference type="PANTHER" id="PTHR45339:SF1">
    <property type="entry name" value="HYBRID SIGNAL TRANSDUCTION HISTIDINE KINASE J"/>
    <property type="match status" value="1"/>
</dbReference>
<dbReference type="Proteomes" id="UP000193427">
    <property type="component" value="Chromosome"/>
</dbReference>
<dbReference type="Gene3D" id="3.40.50.2300">
    <property type="match status" value="1"/>
</dbReference>
<keyword evidence="1" id="KW-0597">Phosphoprotein</keyword>
<dbReference type="EMBL" id="CP015118">
    <property type="protein sequence ID" value="ARN21162.1"/>
    <property type="molecule type" value="Genomic_DNA"/>
</dbReference>
<dbReference type="PROSITE" id="PS50110">
    <property type="entry name" value="RESPONSE_REGULATORY"/>
    <property type="match status" value="1"/>
</dbReference>
<dbReference type="KEGG" id="rgu:A4W93_15365"/>
<evidence type="ECO:0000256" key="1">
    <source>
        <dbReference type="ARBA" id="ARBA00022553"/>
    </source>
</evidence>
<dbReference type="AlphaFoldDB" id="A0A1W6LAA2"/>
<dbReference type="Pfam" id="PF00072">
    <property type="entry name" value="Response_reg"/>
    <property type="match status" value="1"/>
</dbReference>
<dbReference type="RefSeq" id="WP_085751449.1">
    <property type="nucleotide sequence ID" value="NZ_BSPR01000004.1"/>
</dbReference>
<dbReference type="PANTHER" id="PTHR45339">
    <property type="entry name" value="HYBRID SIGNAL TRANSDUCTION HISTIDINE KINASE J"/>
    <property type="match status" value="1"/>
</dbReference>
<dbReference type="InterPro" id="IPR011006">
    <property type="entry name" value="CheY-like_superfamily"/>
</dbReference>
<dbReference type="SUPFAM" id="SSF52172">
    <property type="entry name" value="CheY-like"/>
    <property type="match status" value="1"/>
</dbReference>
<dbReference type="STRING" id="946333.A4W93_15365"/>
<keyword evidence="2" id="KW-0902">Two-component regulatory system</keyword>
<dbReference type="InterPro" id="IPR001789">
    <property type="entry name" value="Sig_transdc_resp-reg_receiver"/>
</dbReference>
<gene>
    <name evidence="3" type="ORF">A4W93_15365</name>
</gene>
<organism evidence="3 4">
    <name type="scientific">Piscinibacter gummiphilus</name>
    <dbReference type="NCBI Taxonomy" id="946333"/>
    <lineage>
        <taxon>Bacteria</taxon>
        <taxon>Pseudomonadati</taxon>
        <taxon>Pseudomonadota</taxon>
        <taxon>Betaproteobacteria</taxon>
        <taxon>Burkholderiales</taxon>
        <taxon>Sphaerotilaceae</taxon>
        <taxon>Piscinibacter</taxon>
    </lineage>
</organism>
<protein>
    <submittedName>
        <fullName evidence="3">Uncharacterized protein</fullName>
    </submittedName>
</protein>
<evidence type="ECO:0000313" key="3">
    <source>
        <dbReference type="EMBL" id="ARN21162.1"/>
    </source>
</evidence>
<name>A0A1W6LAA2_9BURK</name>
<reference evidence="3 4" key="1">
    <citation type="submission" date="2016-04" db="EMBL/GenBank/DDBJ databases">
        <title>Complete genome sequence of natural rubber-degrading, novel Gram-negative bacterium, Rhizobacter gummiphilus strain NS21.</title>
        <authorList>
            <person name="Tabata M."/>
            <person name="Kasai D."/>
            <person name="Fukuda M."/>
        </authorList>
    </citation>
    <scope>NUCLEOTIDE SEQUENCE [LARGE SCALE GENOMIC DNA]</scope>
    <source>
        <strain evidence="3 4">NS21</strain>
    </source>
</reference>
<sequence>MHTSTAPSSAPLPLGASRYKVLVVDDQADAADSLGLLLAQMGYDTSIAYGALEGVRQATTFLPDVVMLDVHMPSIDGLDAARAIRSCRLSSHPVLVALTADTRPGAKEATLAAGFDFHLTKPLPAGDLAALMRDVLPAP</sequence>
<evidence type="ECO:0000256" key="2">
    <source>
        <dbReference type="ARBA" id="ARBA00023012"/>
    </source>
</evidence>
<dbReference type="OrthoDB" id="5421695at2"/>
<accession>A0A1W6LAA2</accession>